<name>A0ABS5DZD8_9BURK</name>
<evidence type="ECO:0000256" key="1">
    <source>
        <dbReference type="ARBA" id="ARBA00001947"/>
    </source>
</evidence>
<evidence type="ECO:0000313" key="6">
    <source>
        <dbReference type="EMBL" id="MBQ0936439.1"/>
    </source>
</evidence>
<keyword evidence="7" id="KW-1185">Reference proteome</keyword>
<accession>A0ABS5DZD8</accession>
<keyword evidence="3" id="KW-0378">Hydrolase</keyword>
<dbReference type="InterPro" id="IPR055438">
    <property type="entry name" value="AstE_AspA_cat"/>
</dbReference>
<evidence type="ECO:0000256" key="4">
    <source>
        <dbReference type="ARBA" id="ARBA00022833"/>
    </source>
</evidence>
<keyword evidence="2" id="KW-0479">Metal-binding</keyword>
<evidence type="ECO:0000256" key="2">
    <source>
        <dbReference type="ARBA" id="ARBA00022723"/>
    </source>
</evidence>
<sequence>MKTVHHTLIQDTPGDQLQLVSLHFGEPGRGPKVAIQASLHADEVPGMLVAHHLRQRLLDLEAQGHLLGEVVLVPMANPLGLRQWGLRGFQGRFDMNSGENFNRRYADLCAPVVAAVRDKVGPDAQANVALVRQALQEAVQALQPANALEHLRQTLLGLAIDADAVLDLHCDGVAVMHLYTTPATWPQAEVLARCIGARVALLAEHSGGEPFDEACSQVWVDIAEALGAEVPLPPACMAATIELRGEMDVRHELAREDAEGILRFLRARGVLQADDKPLPALLCEPTPLAGSIPMAAPHGGMVVARCEVGSPVKQGEPLIDVIDPLSGQVSTLCAPVDGLFFAHDCKRFAYKGMALGKVAGREAQRSGALLSV</sequence>
<evidence type="ECO:0000313" key="7">
    <source>
        <dbReference type="Proteomes" id="UP000672097"/>
    </source>
</evidence>
<comment type="caution">
    <text evidence="6">The sequence shown here is derived from an EMBL/GenBank/DDBJ whole genome shotgun (WGS) entry which is preliminary data.</text>
</comment>
<dbReference type="PANTHER" id="PTHR37326">
    <property type="entry name" value="BLL3975 PROTEIN"/>
    <property type="match status" value="1"/>
</dbReference>
<dbReference type="PANTHER" id="PTHR37326:SF1">
    <property type="entry name" value="BLL3975 PROTEIN"/>
    <property type="match status" value="1"/>
</dbReference>
<protein>
    <submittedName>
        <fullName evidence="6">Succinylglutamate desuccinylase/aspartoacylase family protein</fullName>
    </submittedName>
</protein>
<dbReference type="Pfam" id="PF24827">
    <property type="entry name" value="AstE_AspA_cat"/>
    <property type="match status" value="1"/>
</dbReference>
<dbReference type="Proteomes" id="UP000672097">
    <property type="component" value="Unassembled WGS sequence"/>
</dbReference>
<evidence type="ECO:0000256" key="3">
    <source>
        <dbReference type="ARBA" id="ARBA00022801"/>
    </source>
</evidence>
<keyword evidence="4" id="KW-0862">Zinc</keyword>
<dbReference type="SUPFAM" id="SSF53187">
    <property type="entry name" value="Zn-dependent exopeptidases"/>
    <property type="match status" value="1"/>
</dbReference>
<dbReference type="CDD" id="cd06250">
    <property type="entry name" value="M14_PaAOTO_like"/>
    <property type="match status" value="1"/>
</dbReference>
<evidence type="ECO:0000259" key="5">
    <source>
        <dbReference type="Pfam" id="PF24827"/>
    </source>
</evidence>
<dbReference type="Gene3D" id="3.40.630.10">
    <property type="entry name" value="Zn peptidases"/>
    <property type="match status" value="1"/>
</dbReference>
<organism evidence="6 7">
    <name type="scientific">Ideonella paludis</name>
    <dbReference type="NCBI Taxonomy" id="1233411"/>
    <lineage>
        <taxon>Bacteria</taxon>
        <taxon>Pseudomonadati</taxon>
        <taxon>Pseudomonadota</taxon>
        <taxon>Betaproteobacteria</taxon>
        <taxon>Burkholderiales</taxon>
        <taxon>Sphaerotilaceae</taxon>
        <taxon>Ideonella</taxon>
    </lineage>
</organism>
<feature type="domain" description="Succinylglutamate desuccinylase/Aspartoacylase catalytic" evidence="5">
    <location>
        <begin position="30"/>
        <end position="267"/>
    </location>
</feature>
<dbReference type="EMBL" id="JAGQDG010000005">
    <property type="protein sequence ID" value="MBQ0936439.1"/>
    <property type="molecule type" value="Genomic_DNA"/>
</dbReference>
<gene>
    <name evidence="6" type="ORF">KAK11_13945</name>
</gene>
<comment type="cofactor">
    <cofactor evidence="1">
        <name>Zn(2+)</name>
        <dbReference type="ChEBI" id="CHEBI:29105"/>
    </cofactor>
</comment>
<dbReference type="InterPro" id="IPR053138">
    <property type="entry name" value="N-alpha-Ac-DABA_deacetylase"/>
</dbReference>
<proteinExistence type="predicted"/>
<dbReference type="RefSeq" id="WP_210809794.1">
    <property type="nucleotide sequence ID" value="NZ_JAGQDG010000005.1"/>
</dbReference>
<reference evidence="6 7" key="1">
    <citation type="submission" date="2021-04" db="EMBL/GenBank/DDBJ databases">
        <title>The genome sequence of type strain Ideonella paludis KCTC 32238.</title>
        <authorList>
            <person name="Liu Y."/>
        </authorList>
    </citation>
    <scope>NUCLEOTIDE SEQUENCE [LARGE SCALE GENOMIC DNA]</scope>
    <source>
        <strain evidence="6 7">KCTC 32238</strain>
    </source>
</reference>